<dbReference type="GO" id="GO:0008976">
    <property type="term" value="F:polyphosphate kinase activity"/>
    <property type="evidence" value="ECO:0007669"/>
    <property type="project" value="UniProtKB-UniRule"/>
</dbReference>
<keyword evidence="3 6" id="KW-0418">Kinase</keyword>
<comment type="similarity">
    <text evidence="1 6">Belongs to the polyphosphate kinase 2 (PPK2) family. Class I subfamily.</text>
</comment>
<evidence type="ECO:0000313" key="8">
    <source>
        <dbReference type="EMBL" id="RAI27083.1"/>
    </source>
</evidence>
<dbReference type="AlphaFoldDB" id="A0A327JNY7"/>
<evidence type="ECO:0000313" key="9">
    <source>
        <dbReference type="Proteomes" id="UP000249299"/>
    </source>
</evidence>
<comment type="caution">
    <text evidence="8">The sequence shown here is derived from an EMBL/GenBank/DDBJ whole genome shotgun (WGS) entry which is preliminary data.</text>
</comment>
<dbReference type="PANTHER" id="PTHR34383:SF1">
    <property type="entry name" value="ADP-POLYPHOSPHATE PHOSPHOTRANSFERASE"/>
    <property type="match status" value="1"/>
</dbReference>
<dbReference type="InterPro" id="IPR016898">
    <property type="entry name" value="Polyphosphate_phosphotransfera"/>
</dbReference>
<dbReference type="Gene3D" id="3.40.50.300">
    <property type="entry name" value="P-loop containing nucleotide triphosphate hydrolases"/>
    <property type="match status" value="1"/>
</dbReference>
<comment type="subunit">
    <text evidence="6">Homotetramer.</text>
</comment>
<dbReference type="Pfam" id="PF03976">
    <property type="entry name" value="PPK2"/>
    <property type="match status" value="1"/>
</dbReference>
<evidence type="ECO:0000259" key="7">
    <source>
        <dbReference type="Pfam" id="PF03976"/>
    </source>
</evidence>
<proteinExistence type="inferred from homology"/>
<dbReference type="PIRSF" id="PIRSF028756">
    <property type="entry name" value="PPK2_prd"/>
    <property type="match status" value="1"/>
</dbReference>
<evidence type="ECO:0000256" key="1">
    <source>
        <dbReference type="ARBA" id="ARBA00009924"/>
    </source>
</evidence>
<evidence type="ECO:0000256" key="3">
    <source>
        <dbReference type="ARBA" id="ARBA00022777"/>
    </source>
</evidence>
<organism evidence="8 9">
    <name type="scientific">Rhodobium orientis</name>
    <dbReference type="NCBI Taxonomy" id="34017"/>
    <lineage>
        <taxon>Bacteria</taxon>
        <taxon>Pseudomonadati</taxon>
        <taxon>Pseudomonadota</taxon>
        <taxon>Alphaproteobacteria</taxon>
        <taxon>Hyphomicrobiales</taxon>
        <taxon>Rhodobiaceae</taxon>
        <taxon>Rhodobium</taxon>
    </lineage>
</organism>
<reference evidence="8 9" key="1">
    <citation type="submission" date="2017-07" db="EMBL/GenBank/DDBJ databases">
        <title>Draft Genome Sequences of Select Purple Nonsulfur Bacteria.</title>
        <authorList>
            <person name="Lasarre B."/>
            <person name="Mckinlay J.B."/>
        </authorList>
    </citation>
    <scope>NUCLEOTIDE SEQUENCE [LARGE SCALE GENOMIC DNA]</scope>
    <source>
        <strain evidence="8 9">DSM 11290</strain>
    </source>
</reference>
<dbReference type="NCBIfam" id="TIGR03707">
    <property type="entry name" value="PPK2_P_aer"/>
    <property type="match status" value="1"/>
</dbReference>
<evidence type="ECO:0000256" key="5">
    <source>
        <dbReference type="ARBA" id="ARBA00024500"/>
    </source>
</evidence>
<accession>A0A327JNY7</accession>
<dbReference type="GO" id="GO:0006754">
    <property type="term" value="P:ATP biosynthetic process"/>
    <property type="evidence" value="ECO:0007669"/>
    <property type="project" value="UniProtKB-KW"/>
</dbReference>
<dbReference type="OrthoDB" id="9775224at2"/>
<keyword evidence="9" id="KW-1185">Reference proteome</keyword>
<keyword evidence="2 6" id="KW-0808">Transferase</keyword>
<comment type="catalytic activity">
    <reaction evidence="5">
        <text>[phosphate](n) + ATP = [phosphate](n+1) + ADP</text>
        <dbReference type="Rhea" id="RHEA:19573"/>
        <dbReference type="Rhea" id="RHEA-COMP:9859"/>
        <dbReference type="Rhea" id="RHEA-COMP:14280"/>
        <dbReference type="ChEBI" id="CHEBI:16838"/>
        <dbReference type="ChEBI" id="CHEBI:30616"/>
        <dbReference type="ChEBI" id="CHEBI:456216"/>
    </reaction>
    <physiologicalReaction direction="right-to-left" evidence="5">
        <dbReference type="Rhea" id="RHEA:19575"/>
    </physiologicalReaction>
</comment>
<dbReference type="EMBL" id="NPEV01000022">
    <property type="protein sequence ID" value="RAI27083.1"/>
    <property type="molecule type" value="Genomic_DNA"/>
</dbReference>
<dbReference type="Proteomes" id="UP000249299">
    <property type="component" value="Unassembled WGS sequence"/>
</dbReference>
<dbReference type="InterPro" id="IPR027417">
    <property type="entry name" value="P-loop_NTPase"/>
</dbReference>
<dbReference type="InterPro" id="IPR022488">
    <property type="entry name" value="PPK2-related"/>
</dbReference>
<dbReference type="EC" id="2.7.4.-" evidence="6"/>
<sequence length="299" mass="34668">MKPAHDDNMKNDSQKSTALYMDFDLDDPELPKKIRKEAFSSGGYPHDKKLDSDSYDDALEALQIELVKAQAHARETGARVVMLFEGRDAAGKGGTIKRFVENMNPRSARVVALPKPTEKELGQWYFQRYANHLPTSGEFVLFDRSWYNRAVVERVMGFCTEAESESFLREVPRFEDMLVEAGILFIKYWLNIGREMQLVRFHERRHDPLKIWKLSPVDRKSLGMWDEYTEARDRMIEMSHTDHAPWTIIRANDKRRARINAIRHMLMLFDYEGKDRNAIGAIDEEIVGSGPGFLHRGSE</sequence>
<dbReference type="InterPro" id="IPR022486">
    <property type="entry name" value="PPK2_PA0141"/>
</dbReference>
<keyword evidence="4" id="KW-0066">ATP synthesis</keyword>
<comment type="function">
    <text evidence="6">Uses inorganic polyphosphate (polyP) as a donor to convert GDP to GTP or ADP to ATP.</text>
</comment>
<feature type="domain" description="Polyphosphate kinase-2-related" evidence="7">
    <location>
        <begin position="50"/>
        <end position="275"/>
    </location>
</feature>
<evidence type="ECO:0000256" key="4">
    <source>
        <dbReference type="ARBA" id="ARBA00023310"/>
    </source>
</evidence>
<dbReference type="PANTHER" id="PTHR34383">
    <property type="entry name" value="POLYPHOSPHATE:AMP PHOSPHOTRANSFERASE-RELATED"/>
    <property type="match status" value="1"/>
</dbReference>
<evidence type="ECO:0000256" key="6">
    <source>
        <dbReference type="RuleBase" id="RU369062"/>
    </source>
</evidence>
<dbReference type="SUPFAM" id="SSF52540">
    <property type="entry name" value="P-loop containing nucleoside triphosphate hydrolases"/>
    <property type="match status" value="1"/>
</dbReference>
<evidence type="ECO:0000256" key="2">
    <source>
        <dbReference type="ARBA" id="ARBA00022679"/>
    </source>
</evidence>
<protein>
    <recommendedName>
        <fullName evidence="6">ADP/GDP-polyphosphate phosphotransferase</fullName>
        <ecNumber evidence="6">2.7.4.-</ecNumber>
    </recommendedName>
    <alternativeName>
        <fullName evidence="6">Polyphosphate kinase PPK2</fullName>
    </alternativeName>
</protein>
<name>A0A327JNY7_9HYPH</name>
<gene>
    <name evidence="8" type="primary">ppk2</name>
    <name evidence="8" type="ORF">CH339_11455</name>
</gene>